<keyword evidence="3" id="KW-1185">Reference proteome</keyword>
<reference evidence="2" key="1">
    <citation type="submission" date="2019-04" db="EMBL/GenBank/DDBJ databases">
        <authorList>
            <person name="Alioto T."/>
            <person name="Alioto T."/>
        </authorList>
    </citation>
    <scope>NUCLEOTIDE SEQUENCE [LARGE SCALE GENOMIC DNA]</scope>
</reference>
<feature type="transmembrane region" description="Helical" evidence="1">
    <location>
        <begin position="68"/>
        <end position="89"/>
    </location>
</feature>
<feature type="non-terminal residue" evidence="2">
    <location>
        <position position="135"/>
    </location>
</feature>
<name>A0A5E4C628_MARMO</name>
<dbReference type="EMBL" id="CABDUW010000905">
    <property type="protein sequence ID" value="VTJ76589.1"/>
    <property type="molecule type" value="Genomic_DNA"/>
</dbReference>
<evidence type="ECO:0000313" key="2">
    <source>
        <dbReference type="EMBL" id="VTJ76589.1"/>
    </source>
</evidence>
<evidence type="ECO:0000313" key="3">
    <source>
        <dbReference type="Proteomes" id="UP000335636"/>
    </source>
</evidence>
<proteinExistence type="predicted"/>
<accession>A0A5E4C628</accession>
<comment type="caution">
    <text evidence="2">The sequence shown here is derived from an EMBL/GenBank/DDBJ whole genome shotgun (WGS) entry which is preliminary data.</text>
</comment>
<keyword evidence="1" id="KW-0812">Transmembrane</keyword>
<gene>
    <name evidence="2" type="ORF">MONAX_5E000325</name>
</gene>
<organism evidence="2 3">
    <name type="scientific">Marmota monax</name>
    <name type="common">Woodchuck</name>
    <dbReference type="NCBI Taxonomy" id="9995"/>
    <lineage>
        <taxon>Eukaryota</taxon>
        <taxon>Metazoa</taxon>
        <taxon>Chordata</taxon>
        <taxon>Craniata</taxon>
        <taxon>Vertebrata</taxon>
        <taxon>Euteleostomi</taxon>
        <taxon>Mammalia</taxon>
        <taxon>Eutheria</taxon>
        <taxon>Euarchontoglires</taxon>
        <taxon>Glires</taxon>
        <taxon>Rodentia</taxon>
        <taxon>Sciuromorpha</taxon>
        <taxon>Sciuridae</taxon>
        <taxon>Xerinae</taxon>
        <taxon>Marmotini</taxon>
        <taxon>Marmota</taxon>
    </lineage>
</organism>
<dbReference type="AlphaFoldDB" id="A0A5E4C628"/>
<dbReference type="Proteomes" id="UP000335636">
    <property type="component" value="Unassembled WGS sequence"/>
</dbReference>
<protein>
    <submittedName>
        <fullName evidence="2">Uncharacterized protein</fullName>
    </submittedName>
</protein>
<sequence>TYYTIPWQRLFSSGDLFQSNTLQIIISGLPADTLPEARAPKPTGTVPLLLSRFFSYTGKRKKKKKMKLGKVEFCHFLQLIALFLCFSGMSQAELSRSRSKPYFQSGRSRTKRSWVWNQFFVLEEYMGSDPLYVGK</sequence>
<keyword evidence="1" id="KW-0472">Membrane</keyword>
<feature type="non-terminal residue" evidence="2">
    <location>
        <position position="1"/>
    </location>
</feature>
<evidence type="ECO:0000256" key="1">
    <source>
        <dbReference type="SAM" id="Phobius"/>
    </source>
</evidence>
<keyword evidence="1" id="KW-1133">Transmembrane helix</keyword>